<proteinExistence type="predicted"/>
<gene>
    <name evidence="2" type="ORF">B0T24DRAFT_698513</name>
</gene>
<comment type="caution">
    <text evidence="2">The sequence shown here is derived from an EMBL/GenBank/DDBJ whole genome shotgun (WGS) entry which is preliminary data.</text>
</comment>
<evidence type="ECO:0000313" key="3">
    <source>
        <dbReference type="Proteomes" id="UP001287356"/>
    </source>
</evidence>
<sequence length="311" mass="35503">MALSGLKSLISGLYRKVHEQNNAISKQEEHLDFLNDAASLIDIELATGVTIHAEAVQLQDERHALEGLTYQLDVALDSWRGADENRSWPGSNNSQLSLSTAGSAHSEPLPVRREQTHPESKRETYVFENLLYSPKVGARAKHTLDWMKWKRSPKAHPAQLARGADWYCEGDELHESYPWAEEREQLAKLERREQAAIQTRNPGAWGGNGSGLGARRSFGQEVSMEPPRRKFRPFRDESEFGDADYDPYFWEKNQRPGNMWARRLACAPCYQEDQISPKTVSRPQLSSGDEGMFPWPQVYEYSGPRRPVQRH</sequence>
<evidence type="ECO:0000256" key="1">
    <source>
        <dbReference type="SAM" id="MobiDB-lite"/>
    </source>
</evidence>
<feature type="region of interest" description="Disordered" evidence="1">
    <location>
        <begin position="85"/>
        <end position="120"/>
    </location>
</feature>
<feature type="region of interest" description="Disordered" evidence="1">
    <location>
        <begin position="273"/>
        <end position="311"/>
    </location>
</feature>
<name>A0AAE0KFL8_9PEZI</name>
<keyword evidence="3" id="KW-1185">Reference proteome</keyword>
<dbReference type="AlphaFoldDB" id="A0AAE0KFL8"/>
<organism evidence="2 3">
    <name type="scientific">Lasiosphaeria ovina</name>
    <dbReference type="NCBI Taxonomy" id="92902"/>
    <lineage>
        <taxon>Eukaryota</taxon>
        <taxon>Fungi</taxon>
        <taxon>Dikarya</taxon>
        <taxon>Ascomycota</taxon>
        <taxon>Pezizomycotina</taxon>
        <taxon>Sordariomycetes</taxon>
        <taxon>Sordariomycetidae</taxon>
        <taxon>Sordariales</taxon>
        <taxon>Lasiosphaeriaceae</taxon>
        <taxon>Lasiosphaeria</taxon>
    </lineage>
</organism>
<dbReference type="Proteomes" id="UP001287356">
    <property type="component" value="Unassembled WGS sequence"/>
</dbReference>
<dbReference type="EMBL" id="JAULSN010000003">
    <property type="protein sequence ID" value="KAK3375903.1"/>
    <property type="molecule type" value="Genomic_DNA"/>
</dbReference>
<feature type="compositionally biased region" description="Basic and acidic residues" evidence="1">
    <location>
        <begin position="110"/>
        <end position="120"/>
    </location>
</feature>
<evidence type="ECO:0000313" key="2">
    <source>
        <dbReference type="EMBL" id="KAK3375903.1"/>
    </source>
</evidence>
<protein>
    <submittedName>
        <fullName evidence="2">Uncharacterized protein</fullName>
    </submittedName>
</protein>
<feature type="compositionally biased region" description="Polar residues" evidence="1">
    <location>
        <begin position="88"/>
        <end position="103"/>
    </location>
</feature>
<feature type="region of interest" description="Disordered" evidence="1">
    <location>
        <begin position="200"/>
        <end position="235"/>
    </location>
</feature>
<accession>A0AAE0KFL8</accession>
<reference evidence="2" key="1">
    <citation type="journal article" date="2023" name="Mol. Phylogenet. Evol.">
        <title>Genome-scale phylogeny and comparative genomics of the fungal order Sordariales.</title>
        <authorList>
            <person name="Hensen N."/>
            <person name="Bonometti L."/>
            <person name="Westerberg I."/>
            <person name="Brannstrom I.O."/>
            <person name="Guillou S."/>
            <person name="Cros-Aarteil S."/>
            <person name="Calhoun S."/>
            <person name="Haridas S."/>
            <person name="Kuo A."/>
            <person name="Mondo S."/>
            <person name="Pangilinan J."/>
            <person name="Riley R."/>
            <person name="LaButti K."/>
            <person name="Andreopoulos B."/>
            <person name="Lipzen A."/>
            <person name="Chen C."/>
            <person name="Yan M."/>
            <person name="Daum C."/>
            <person name="Ng V."/>
            <person name="Clum A."/>
            <person name="Steindorff A."/>
            <person name="Ohm R.A."/>
            <person name="Martin F."/>
            <person name="Silar P."/>
            <person name="Natvig D.O."/>
            <person name="Lalanne C."/>
            <person name="Gautier V."/>
            <person name="Ament-Velasquez S.L."/>
            <person name="Kruys A."/>
            <person name="Hutchinson M.I."/>
            <person name="Powell A.J."/>
            <person name="Barry K."/>
            <person name="Miller A.N."/>
            <person name="Grigoriev I.V."/>
            <person name="Debuchy R."/>
            <person name="Gladieux P."/>
            <person name="Hiltunen Thoren M."/>
            <person name="Johannesson H."/>
        </authorList>
    </citation>
    <scope>NUCLEOTIDE SEQUENCE</scope>
    <source>
        <strain evidence="2">CBS 958.72</strain>
    </source>
</reference>
<feature type="compositionally biased region" description="Polar residues" evidence="1">
    <location>
        <begin position="273"/>
        <end position="287"/>
    </location>
</feature>
<reference evidence="2" key="2">
    <citation type="submission" date="2023-06" db="EMBL/GenBank/DDBJ databases">
        <authorList>
            <consortium name="Lawrence Berkeley National Laboratory"/>
            <person name="Haridas S."/>
            <person name="Hensen N."/>
            <person name="Bonometti L."/>
            <person name="Westerberg I."/>
            <person name="Brannstrom I.O."/>
            <person name="Guillou S."/>
            <person name="Cros-Aarteil S."/>
            <person name="Calhoun S."/>
            <person name="Kuo A."/>
            <person name="Mondo S."/>
            <person name="Pangilinan J."/>
            <person name="Riley R."/>
            <person name="Labutti K."/>
            <person name="Andreopoulos B."/>
            <person name="Lipzen A."/>
            <person name="Chen C."/>
            <person name="Yanf M."/>
            <person name="Daum C."/>
            <person name="Ng V."/>
            <person name="Clum A."/>
            <person name="Steindorff A."/>
            <person name="Ohm R."/>
            <person name="Martin F."/>
            <person name="Silar P."/>
            <person name="Natvig D."/>
            <person name="Lalanne C."/>
            <person name="Gautier V."/>
            <person name="Ament-Velasquez S.L."/>
            <person name="Kruys A."/>
            <person name="Hutchinson M.I."/>
            <person name="Powell A.J."/>
            <person name="Barry K."/>
            <person name="Miller A.N."/>
            <person name="Grigoriev I.V."/>
            <person name="Debuchy R."/>
            <person name="Gladieux P."/>
            <person name="Thoren M.H."/>
            <person name="Johannesson H."/>
        </authorList>
    </citation>
    <scope>NUCLEOTIDE SEQUENCE</scope>
    <source>
        <strain evidence="2">CBS 958.72</strain>
    </source>
</reference>